<sequence length="73" mass="8861">MQSFRIEPGVPCEICKQNDRQHWRPYQTTKLNCFSEPVSRSRISVTFRSGRWLIRVKIRDVKQFNGYRWIAMK</sequence>
<dbReference type="AlphaFoldDB" id="A0A5C5ZW95"/>
<keyword evidence="2" id="KW-1185">Reference proteome</keyword>
<accession>A0A5C5ZW95</accession>
<dbReference type="OrthoDB" id="283211at2"/>
<proteinExistence type="predicted"/>
<dbReference type="RefSeq" id="WP_146523530.1">
    <property type="nucleotide sequence ID" value="NZ_CP151726.1"/>
</dbReference>
<protein>
    <submittedName>
        <fullName evidence="1">Uncharacterized protein</fullName>
    </submittedName>
</protein>
<dbReference type="EMBL" id="SJPN01000017">
    <property type="protein sequence ID" value="TWT91308.1"/>
    <property type="molecule type" value="Genomic_DNA"/>
</dbReference>
<reference evidence="1 2" key="1">
    <citation type="submission" date="2019-02" db="EMBL/GenBank/DDBJ databases">
        <title>Deep-cultivation of Planctomycetes and their phenomic and genomic characterization uncovers novel biology.</title>
        <authorList>
            <person name="Wiegand S."/>
            <person name="Jogler M."/>
            <person name="Boedeker C."/>
            <person name="Pinto D."/>
            <person name="Vollmers J."/>
            <person name="Rivas-Marin E."/>
            <person name="Kohn T."/>
            <person name="Peeters S.H."/>
            <person name="Heuer A."/>
            <person name="Rast P."/>
            <person name="Oberbeckmann S."/>
            <person name="Bunk B."/>
            <person name="Jeske O."/>
            <person name="Meyerdierks A."/>
            <person name="Storesund J.E."/>
            <person name="Kallscheuer N."/>
            <person name="Luecker S."/>
            <person name="Lage O.M."/>
            <person name="Pohl T."/>
            <person name="Merkel B.J."/>
            <person name="Hornburger P."/>
            <person name="Mueller R.-W."/>
            <person name="Bruemmer F."/>
            <person name="Labrenz M."/>
            <person name="Spormann A.M."/>
            <person name="Op Den Camp H."/>
            <person name="Overmann J."/>
            <person name="Amann R."/>
            <person name="Jetten M.S.M."/>
            <person name="Mascher T."/>
            <person name="Medema M.H."/>
            <person name="Devos D.P."/>
            <person name="Kaster A.-K."/>
            <person name="Ovreas L."/>
            <person name="Rohde M."/>
            <person name="Galperin M.Y."/>
            <person name="Jogler C."/>
        </authorList>
    </citation>
    <scope>NUCLEOTIDE SEQUENCE [LARGE SCALE GENOMIC DNA]</scope>
    <source>
        <strain evidence="1 2">Pla52n</strain>
    </source>
</reference>
<comment type="caution">
    <text evidence="1">The sequence shown here is derived from an EMBL/GenBank/DDBJ whole genome shotgun (WGS) entry which is preliminary data.</text>
</comment>
<dbReference type="Proteomes" id="UP000320176">
    <property type="component" value="Unassembled WGS sequence"/>
</dbReference>
<name>A0A5C5ZW95_9BACT</name>
<organism evidence="1 2">
    <name type="scientific">Stieleria varia</name>
    <dbReference type="NCBI Taxonomy" id="2528005"/>
    <lineage>
        <taxon>Bacteria</taxon>
        <taxon>Pseudomonadati</taxon>
        <taxon>Planctomycetota</taxon>
        <taxon>Planctomycetia</taxon>
        <taxon>Pirellulales</taxon>
        <taxon>Pirellulaceae</taxon>
        <taxon>Stieleria</taxon>
    </lineage>
</organism>
<gene>
    <name evidence="1" type="ORF">Pla52n_66420</name>
</gene>
<evidence type="ECO:0000313" key="1">
    <source>
        <dbReference type="EMBL" id="TWT91308.1"/>
    </source>
</evidence>
<evidence type="ECO:0000313" key="2">
    <source>
        <dbReference type="Proteomes" id="UP000320176"/>
    </source>
</evidence>